<comment type="caution">
    <text evidence="2">The sequence shown here is derived from an EMBL/GenBank/DDBJ whole genome shotgun (WGS) entry which is preliminary data.</text>
</comment>
<organism evidence="2 3">
    <name type="scientific">Apiosordaria backusii</name>
    <dbReference type="NCBI Taxonomy" id="314023"/>
    <lineage>
        <taxon>Eukaryota</taxon>
        <taxon>Fungi</taxon>
        <taxon>Dikarya</taxon>
        <taxon>Ascomycota</taxon>
        <taxon>Pezizomycotina</taxon>
        <taxon>Sordariomycetes</taxon>
        <taxon>Sordariomycetidae</taxon>
        <taxon>Sordariales</taxon>
        <taxon>Lasiosphaeriaceae</taxon>
        <taxon>Apiosordaria</taxon>
    </lineage>
</organism>
<sequence length="57" mass="6787">MDTHIGAIRCIYHHHHQHDFLFLVVHTFSSFAFSLHLGVLRFCMERESHSLVVIERQ</sequence>
<keyword evidence="3" id="KW-1185">Reference proteome</keyword>
<proteinExistence type="predicted"/>
<evidence type="ECO:0000313" key="2">
    <source>
        <dbReference type="EMBL" id="KAK0748071.1"/>
    </source>
</evidence>
<evidence type="ECO:0000313" key="3">
    <source>
        <dbReference type="Proteomes" id="UP001172159"/>
    </source>
</evidence>
<reference evidence="2" key="1">
    <citation type="submission" date="2023-06" db="EMBL/GenBank/DDBJ databases">
        <title>Genome-scale phylogeny and comparative genomics of the fungal order Sordariales.</title>
        <authorList>
            <consortium name="Lawrence Berkeley National Laboratory"/>
            <person name="Hensen N."/>
            <person name="Bonometti L."/>
            <person name="Westerberg I."/>
            <person name="Brannstrom I.O."/>
            <person name="Guillou S."/>
            <person name="Cros-Aarteil S."/>
            <person name="Calhoun S."/>
            <person name="Haridas S."/>
            <person name="Kuo A."/>
            <person name="Mondo S."/>
            <person name="Pangilinan J."/>
            <person name="Riley R."/>
            <person name="Labutti K."/>
            <person name="Andreopoulos B."/>
            <person name="Lipzen A."/>
            <person name="Chen C."/>
            <person name="Yanf M."/>
            <person name="Daum C."/>
            <person name="Ng V."/>
            <person name="Clum A."/>
            <person name="Steindorff A."/>
            <person name="Ohm R."/>
            <person name="Martin F."/>
            <person name="Silar P."/>
            <person name="Natvig D."/>
            <person name="Lalanne C."/>
            <person name="Gautier V."/>
            <person name="Ament-Velasquez S.L."/>
            <person name="Kruys A."/>
            <person name="Hutchinson M.I."/>
            <person name="Powell A.J."/>
            <person name="Barry K."/>
            <person name="Miller A.N."/>
            <person name="Grigoriev I.V."/>
            <person name="Debuchy R."/>
            <person name="Gladieux P."/>
            <person name="Thoren M.H."/>
            <person name="Johannesson H."/>
        </authorList>
    </citation>
    <scope>NUCLEOTIDE SEQUENCE</scope>
    <source>
        <strain evidence="2">CBS 540.89</strain>
    </source>
</reference>
<keyword evidence="1" id="KW-1133">Transmembrane helix</keyword>
<dbReference type="Proteomes" id="UP001172159">
    <property type="component" value="Unassembled WGS sequence"/>
</dbReference>
<accession>A0AA40EZ38</accession>
<gene>
    <name evidence="2" type="ORF">B0T21DRAFT_355758</name>
</gene>
<keyword evidence="1" id="KW-0472">Membrane</keyword>
<dbReference type="EMBL" id="JAUKTV010000001">
    <property type="protein sequence ID" value="KAK0748071.1"/>
    <property type="molecule type" value="Genomic_DNA"/>
</dbReference>
<keyword evidence="1" id="KW-0812">Transmembrane</keyword>
<name>A0AA40EZ38_9PEZI</name>
<evidence type="ECO:0000256" key="1">
    <source>
        <dbReference type="SAM" id="Phobius"/>
    </source>
</evidence>
<protein>
    <submittedName>
        <fullName evidence="2">Uncharacterized protein</fullName>
    </submittedName>
</protein>
<feature type="transmembrane region" description="Helical" evidence="1">
    <location>
        <begin position="20"/>
        <end position="40"/>
    </location>
</feature>
<dbReference type="AlphaFoldDB" id="A0AA40EZ38"/>